<name>A0A4D6LKP1_VIGUN</name>
<dbReference type="AlphaFoldDB" id="A0A4D6LKP1"/>
<gene>
    <name evidence="1" type="ORF">DEO72_LG4g256</name>
</gene>
<dbReference type="EMBL" id="CP039348">
    <property type="protein sequence ID" value="QCD89312.1"/>
    <property type="molecule type" value="Genomic_DNA"/>
</dbReference>
<dbReference type="Proteomes" id="UP000501690">
    <property type="component" value="Linkage Group LG4"/>
</dbReference>
<keyword evidence="2" id="KW-1185">Reference proteome</keyword>
<proteinExistence type="predicted"/>
<evidence type="ECO:0000313" key="2">
    <source>
        <dbReference type="Proteomes" id="UP000501690"/>
    </source>
</evidence>
<organism evidence="1 2">
    <name type="scientific">Vigna unguiculata</name>
    <name type="common">Cowpea</name>
    <dbReference type="NCBI Taxonomy" id="3917"/>
    <lineage>
        <taxon>Eukaryota</taxon>
        <taxon>Viridiplantae</taxon>
        <taxon>Streptophyta</taxon>
        <taxon>Embryophyta</taxon>
        <taxon>Tracheophyta</taxon>
        <taxon>Spermatophyta</taxon>
        <taxon>Magnoliopsida</taxon>
        <taxon>eudicotyledons</taxon>
        <taxon>Gunneridae</taxon>
        <taxon>Pentapetalae</taxon>
        <taxon>rosids</taxon>
        <taxon>fabids</taxon>
        <taxon>Fabales</taxon>
        <taxon>Fabaceae</taxon>
        <taxon>Papilionoideae</taxon>
        <taxon>50 kb inversion clade</taxon>
        <taxon>NPAAA clade</taxon>
        <taxon>indigoferoid/millettioid clade</taxon>
        <taxon>Phaseoleae</taxon>
        <taxon>Vigna</taxon>
    </lineage>
</organism>
<sequence>MVLREWSADSMKRWWRCRSAFSAAMAAALVVREEWCDGDAVVAGEVRRCGGGYHGGGMRKEN</sequence>
<reference evidence="1 2" key="1">
    <citation type="submission" date="2019-04" db="EMBL/GenBank/DDBJ databases">
        <title>An improved genome assembly and genetic linkage map for asparagus bean, Vigna unguiculata ssp. sesquipedialis.</title>
        <authorList>
            <person name="Xia Q."/>
            <person name="Zhang R."/>
            <person name="Dong Y."/>
        </authorList>
    </citation>
    <scope>NUCLEOTIDE SEQUENCE [LARGE SCALE GENOMIC DNA]</scope>
    <source>
        <tissue evidence="1">Leaf</tissue>
    </source>
</reference>
<accession>A0A4D6LKP1</accession>
<evidence type="ECO:0000313" key="1">
    <source>
        <dbReference type="EMBL" id="QCD89312.1"/>
    </source>
</evidence>
<protein>
    <submittedName>
        <fullName evidence="1">Uncharacterized protein</fullName>
    </submittedName>
</protein>